<keyword evidence="6" id="KW-1185">Reference proteome</keyword>
<dbReference type="OrthoDB" id="9757546at2"/>
<dbReference type="GO" id="GO:0016020">
    <property type="term" value="C:membrane"/>
    <property type="evidence" value="ECO:0007669"/>
    <property type="project" value="InterPro"/>
</dbReference>
<dbReference type="InterPro" id="IPR002126">
    <property type="entry name" value="Cadherin-like_dom"/>
</dbReference>
<evidence type="ECO:0000256" key="1">
    <source>
        <dbReference type="ARBA" id="ARBA00004418"/>
    </source>
</evidence>
<dbReference type="PANTHER" id="PTHR38340">
    <property type="entry name" value="S-LAYER PROTEIN"/>
    <property type="match status" value="1"/>
</dbReference>
<evidence type="ECO:0000256" key="2">
    <source>
        <dbReference type="ARBA" id="ARBA00004613"/>
    </source>
</evidence>
<feature type="domain" description="Cadherin" evidence="4">
    <location>
        <begin position="1461"/>
        <end position="1527"/>
    </location>
</feature>
<dbReference type="Proteomes" id="UP000192708">
    <property type="component" value="Unassembled WGS sequence"/>
</dbReference>
<dbReference type="InterPro" id="IPR011049">
    <property type="entry name" value="Serralysin-like_metalloprot_C"/>
</dbReference>
<dbReference type="InterPro" id="IPR018511">
    <property type="entry name" value="Hemolysin-typ_Ca-bd_CS"/>
</dbReference>
<dbReference type="PRINTS" id="PR00313">
    <property type="entry name" value="CABNDNGRPT"/>
</dbReference>
<proteinExistence type="predicted"/>
<evidence type="ECO:0000313" key="6">
    <source>
        <dbReference type="Proteomes" id="UP000192708"/>
    </source>
</evidence>
<dbReference type="PROSITE" id="PS00330">
    <property type="entry name" value="HEMOLYSIN_CALCIUM"/>
    <property type="match status" value="15"/>
</dbReference>
<dbReference type="Gene3D" id="2.150.10.10">
    <property type="entry name" value="Serralysin-like metalloprotease, C-terminal"/>
    <property type="match status" value="4"/>
</dbReference>
<dbReference type="InterPro" id="IPR050557">
    <property type="entry name" value="RTX_toxin/Mannuronan_C5-epim"/>
</dbReference>
<dbReference type="STRING" id="1938817.SAMN06296008_1052"/>
<dbReference type="GO" id="GO:0005509">
    <property type="term" value="F:calcium ion binding"/>
    <property type="evidence" value="ECO:0007669"/>
    <property type="project" value="InterPro"/>
</dbReference>
<organism evidence="5 6">
    <name type="scientific">Polynucleobacter kasalickyi</name>
    <dbReference type="NCBI Taxonomy" id="1938817"/>
    <lineage>
        <taxon>Bacteria</taxon>
        <taxon>Pseudomonadati</taxon>
        <taxon>Pseudomonadota</taxon>
        <taxon>Betaproteobacteria</taxon>
        <taxon>Burkholderiales</taxon>
        <taxon>Burkholderiaceae</taxon>
        <taxon>Polynucleobacter</taxon>
    </lineage>
</organism>
<dbReference type="InterPro" id="IPR011707">
    <property type="entry name" value="Cu-oxidase-like_N"/>
</dbReference>
<dbReference type="InterPro" id="IPR015919">
    <property type="entry name" value="Cadherin-like_sf"/>
</dbReference>
<dbReference type="InterPro" id="IPR008972">
    <property type="entry name" value="Cupredoxin"/>
</dbReference>
<keyword evidence="3" id="KW-0964">Secreted</keyword>
<sequence length="2505" mass="257332">MTSTIAPVLPINSTADLFIPDLATAVSGANPLSSRYVIDARTGGNYIIRAVQVTMDVGLFGAANTIMWAYELIDPTTGSAMTSLPNIPGLIMGDPVNSALTGSAALSAGAPILNPTFLVQGNSIVGDGTNVPISITWQNGLPIGGHLLPLDMSVPMAGMDSMGSMSGMPGMNASTNTMCTVTTPTGVYMVPMTTHVHGAHVAAIYDGNPNLTITPDQVVTYVYDNTQKGAFIWYHDHSMGVTRLNVYAGLAGGYLIDSNTRELVGEGPAAKAVNGLHLLPDISKEVPVVVCDKSFRTDGSLFYPSQLADPLPGTGEIVADVQHDIYDMHGQLVYSTANPFMLDTADSIAKLAALKDAYIINPDIKVVTLHAGECFVCDMNGNLVKDDGKLQFFYDATQPVGMRYILSTPESIAMHSATADTTKLYAFDCETGRIYNSPTIPTNLYLQDSNGQDIVTKHQDIVIGGCYVHDENNLLVSGNAQLQYFQDNQHPDKFILLTAESGIKHHVDGTTPLYALDCPTGKLYAGPTASGPYLQLVAGTDVTVPHFELQPGCYVHDINNIPVIDNGSLEFFQLANGEFILSTPDSITTYPTESATVYAFDCMTAKLFTTGHTTDNTFVIDPSTNVEAMVMHHEAQMSDCYVLDMNGNYVKDTPAGLLYFFDEACGQYTLVTPESIAMHNIMETTPLYLLDCTNGKLFDSTVNSGHYLQANGADVTVMMYDTNYVLDNFGNTVLDHAGAFFIEDTANPGTYVLDNTPHFSLNGGIYTLSEAGTLIQETRYIKDTNIPQHYSFDNAHLTYVANVDGSYVADTANPGKYVVDTNPHYSIDSTGAYVIDNANGTFVQDPTVYYVEDTTPRFTLDAVTHAVIDSTGTPVLDAITGAPVLVDHFLPHFMKLPIPTAVPEYFGNVIMGNGQAWPNMTVAPGDVLIDLLNGSDSRFYDLMLDDPGVKVTLVGTDQGLLEHPIVLFNGDGVQEKGEHFIFAPADRYQLLFDFTNASQKIIHLENVGTAYEPFKGLNADGGLAGPVQHIDLSQDPVGQVMSFTVDQNQAATAFHSAISAKVDAINAADKLAGTHSLSAEAPAGESGMGGHVLTDANLVLDNSFQTYKLVPTSTLPTGSTVDTVTYGDGTAVTATDPNTILVDAAAVTTRKIGVFEVADQYGRIMPQVGIAEVKVDQTGKTIQAGGLGYDQPTTEIIQLKDGSKPVTEIWEFYNVTADAHPMHIHQVNFQVLGRYLLTETPTSGPNTGDTNGDGIVLTSEASYNNDFGTEIPLYATDAGAQDTVWVGPGQGIKVVMTFDRPGDYMWHCHILSHEDHDMMRTLKVVGVTGDFEGMVTEDSANAATGLIEIGKVDQAMQGFTTDIDPVTKADLGYKIYQSQFGSLTMYKDGNWSYHADNTNAAVQAIGLADKLTDTITITELDGTTHNISVTVNGVNDGPVITSNGGLATATIQIDQYAPALITTLHATDVDTNDVGLLQYSIVGGADQALFSIDQATGALTLNNPTNFVAPTDTNSDLSYEVQVQVADGHGGKAAQMIAVNAVWSGTTIVLTEGIDTYVATGSADFWIKGLGSDDVLTGSTGNDLIEGGTGNDLITGRVGNDNLIGGDGIDTASYAAASGGVTVNLSTGLATGADGSDTLSTIENIIGSAFADSLTGDAGNNVLTGGAGLDTFVVTGGTDTITDLGKGGADILTVAVGATANATVTSAWTATATSVNSGTENITSSGLAVNLVAITTGNGFTVTNTGIAASFTGSSLNDTLIGGTGNDTLNGGAGNDLLRGGLGKDVLIGGTGIDTVSYSAATAAVNVNLTTGLATGADGSDTLSTIENIIGSAFADSLTGDAGNNVLTGDAGLDTFVVTGGTDTITDLGRGGADILTVAAGATANATVTSAWTASSASVNKGTENITSSGFAVNLTAVTTGNGFTVTNTGVAAALTGSGLNDNLIGGAGNDTLIGGAGNDTLTGVAGNDILTGGTGIDTFTVSAGVDTITDLGNGGADILTVATGATANATITSAWTATATSVNNGAENIASAGLAVNLAAVTTGNGFTVTNTGVATSFTGSSLNDTLNGGVGNDTLSGGAGNDLLNGGLGNDALTGGTGIDTFTVSAGVDTINDLGIGGADILIVSAGATANAKVTATYAATVATSNAGIANISTGGFNVDLTLATGTVGYSLTNTGNAAVLTGSGLNDTLMGGTGNDTLNGGAGDDLLRGGLGNDVIIGGTGVDTVSYSAATGSVNVNLTTGLATGADGSDTFRTIENIIGSAFADTLTGDAGNNVLTGGAGVDTFTVSAGIDTITDLGNGGADILTVAASATANATVTSAWTATATSVNKGIENISTAGLAVNLAAVTTGNGFTVTNTGVAAALTGSGLNDTLIGGVGNDTLSGGVGNDILTGGNGSDVFVFKNAFGTNNIDTITDFLSKTDTVQLSKAIFSALGNVNQSITANQWLETTNHTATSQTQRVIHDTVDGGLYYDADGCGAIAAVKIAVIGVDHMVIGDISVIA</sequence>
<dbReference type="RefSeq" id="WP_084283165.1">
    <property type="nucleotide sequence ID" value="NZ_FWXJ01000005.1"/>
</dbReference>
<dbReference type="SUPFAM" id="SSF49313">
    <property type="entry name" value="Cadherin-like"/>
    <property type="match status" value="1"/>
</dbReference>
<dbReference type="Gene3D" id="2.60.40.420">
    <property type="entry name" value="Cupredoxins - blue copper proteins"/>
    <property type="match status" value="3"/>
</dbReference>
<dbReference type="EMBL" id="FWXJ01000005">
    <property type="protein sequence ID" value="SMC45600.1"/>
    <property type="molecule type" value="Genomic_DNA"/>
</dbReference>
<dbReference type="Pfam" id="PF00353">
    <property type="entry name" value="HemolysinCabind"/>
    <property type="match status" value="9"/>
</dbReference>
<dbReference type="GO" id="GO:0005507">
    <property type="term" value="F:copper ion binding"/>
    <property type="evidence" value="ECO:0007669"/>
    <property type="project" value="InterPro"/>
</dbReference>
<dbReference type="Gene3D" id="2.60.40.60">
    <property type="entry name" value="Cadherins"/>
    <property type="match status" value="1"/>
</dbReference>
<dbReference type="InterPro" id="IPR011706">
    <property type="entry name" value="Cu-oxidase_C"/>
</dbReference>
<dbReference type="SUPFAM" id="SSF51120">
    <property type="entry name" value="beta-Roll"/>
    <property type="match status" value="7"/>
</dbReference>
<dbReference type="Pfam" id="PF07731">
    <property type="entry name" value="Cu-oxidase_2"/>
    <property type="match status" value="1"/>
</dbReference>
<evidence type="ECO:0000259" key="4">
    <source>
        <dbReference type="PROSITE" id="PS50268"/>
    </source>
</evidence>
<comment type="subcellular location">
    <subcellularLocation>
        <location evidence="1">Periplasm</location>
    </subcellularLocation>
    <subcellularLocation>
        <location evidence="2">Secreted</location>
    </subcellularLocation>
</comment>
<dbReference type="InterPro" id="IPR001343">
    <property type="entry name" value="Hemolysn_Ca-bd"/>
</dbReference>
<dbReference type="NCBIfam" id="TIGR01965">
    <property type="entry name" value="VCBS_repeat"/>
    <property type="match status" value="1"/>
</dbReference>
<dbReference type="GO" id="GO:0007156">
    <property type="term" value="P:homophilic cell adhesion via plasma membrane adhesion molecules"/>
    <property type="evidence" value="ECO:0007669"/>
    <property type="project" value="InterPro"/>
</dbReference>
<dbReference type="InterPro" id="IPR010221">
    <property type="entry name" value="VCBS_dom"/>
</dbReference>
<gene>
    <name evidence="5" type="ORF">SAMN06296008_1052</name>
</gene>
<name>A0A1W1ZAY8_9BURK</name>
<dbReference type="Pfam" id="PF07732">
    <property type="entry name" value="Cu-oxidase_3"/>
    <property type="match status" value="1"/>
</dbReference>
<accession>A0A1W1ZAY8</accession>
<dbReference type="PROSITE" id="PS50268">
    <property type="entry name" value="CADHERIN_2"/>
    <property type="match status" value="1"/>
</dbReference>
<protein>
    <submittedName>
        <fullName evidence="5">VCBS repeat-containing protein</fullName>
    </submittedName>
</protein>
<dbReference type="GO" id="GO:0016491">
    <property type="term" value="F:oxidoreductase activity"/>
    <property type="evidence" value="ECO:0007669"/>
    <property type="project" value="InterPro"/>
</dbReference>
<dbReference type="SUPFAM" id="SSF49503">
    <property type="entry name" value="Cupredoxins"/>
    <property type="match status" value="3"/>
</dbReference>
<dbReference type="CDD" id="cd11304">
    <property type="entry name" value="Cadherin_repeat"/>
    <property type="match status" value="1"/>
</dbReference>
<reference evidence="5 6" key="1">
    <citation type="submission" date="2017-04" db="EMBL/GenBank/DDBJ databases">
        <authorList>
            <person name="Afonso C.L."/>
            <person name="Miller P.J."/>
            <person name="Scott M.A."/>
            <person name="Spackman E."/>
            <person name="Goraichik I."/>
            <person name="Dimitrov K.M."/>
            <person name="Suarez D.L."/>
            <person name="Swayne D.E."/>
        </authorList>
    </citation>
    <scope>NUCLEOTIDE SEQUENCE [LARGE SCALE GENOMIC DNA]</scope>
    <source>
        <strain evidence="5 6">VK13</strain>
    </source>
</reference>
<dbReference type="GO" id="GO:0042597">
    <property type="term" value="C:periplasmic space"/>
    <property type="evidence" value="ECO:0007669"/>
    <property type="project" value="UniProtKB-SubCell"/>
</dbReference>
<evidence type="ECO:0000313" key="5">
    <source>
        <dbReference type="EMBL" id="SMC45600.1"/>
    </source>
</evidence>
<evidence type="ECO:0000256" key="3">
    <source>
        <dbReference type="ARBA" id="ARBA00022525"/>
    </source>
</evidence>
<dbReference type="PANTHER" id="PTHR38340:SF1">
    <property type="entry name" value="S-LAYER PROTEIN"/>
    <property type="match status" value="1"/>
</dbReference>
<dbReference type="GO" id="GO:0005576">
    <property type="term" value="C:extracellular region"/>
    <property type="evidence" value="ECO:0007669"/>
    <property type="project" value="UniProtKB-SubCell"/>
</dbReference>